<dbReference type="EMBL" id="JACIGM010000009">
    <property type="protein sequence ID" value="MBB4276470.1"/>
    <property type="molecule type" value="Genomic_DNA"/>
</dbReference>
<gene>
    <name evidence="1" type="ORF">GGE12_004267</name>
</gene>
<dbReference type="AlphaFoldDB" id="A0A7W6WG04"/>
<protein>
    <submittedName>
        <fullName evidence="1">Uncharacterized protein</fullName>
    </submittedName>
</protein>
<dbReference type="Proteomes" id="UP000533641">
    <property type="component" value="Unassembled WGS sequence"/>
</dbReference>
<proteinExistence type="predicted"/>
<reference evidence="1 2" key="1">
    <citation type="submission" date="2020-08" db="EMBL/GenBank/DDBJ databases">
        <title>Genomic Encyclopedia of Type Strains, Phase IV (KMG-V): Genome sequencing to study the core and pangenomes of soil and plant-associated prokaryotes.</title>
        <authorList>
            <person name="Whitman W."/>
        </authorList>
    </citation>
    <scope>NUCLEOTIDE SEQUENCE [LARGE SCALE GENOMIC DNA]</scope>
    <source>
        <strain evidence="1 2">SEMIA 402</strain>
    </source>
</reference>
<sequence length="207" mass="23226">MRGWRLVAYIADWNEPLQPVGIRLQSPEYTRSLGASCFQSMPPSWCNAQPHLDPVHGNEGPEAFDVVVAEEQAAGECFVTWKPGMRKGVANSKRICSSYVGDLETSRDAHARKGKTRDMVAPASPIRRARSRMALRCTLRSASSLPRQAQSTRASWRPIDQSSEEEFDEVGNAVRDWHFVFHQPRLSRFRSSAFSARSFSASSLRSL</sequence>
<evidence type="ECO:0000313" key="1">
    <source>
        <dbReference type="EMBL" id="MBB4276470.1"/>
    </source>
</evidence>
<organism evidence="1 2">
    <name type="scientific">Rhizobium mongolense</name>
    <dbReference type="NCBI Taxonomy" id="57676"/>
    <lineage>
        <taxon>Bacteria</taxon>
        <taxon>Pseudomonadati</taxon>
        <taxon>Pseudomonadota</taxon>
        <taxon>Alphaproteobacteria</taxon>
        <taxon>Hyphomicrobiales</taxon>
        <taxon>Rhizobiaceae</taxon>
        <taxon>Rhizobium/Agrobacterium group</taxon>
        <taxon>Rhizobium</taxon>
    </lineage>
</organism>
<comment type="caution">
    <text evidence="1">The sequence shown here is derived from an EMBL/GenBank/DDBJ whole genome shotgun (WGS) entry which is preliminary data.</text>
</comment>
<name>A0A7W6WG04_9HYPH</name>
<accession>A0A7W6WG04</accession>
<evidence type="ECO:0000313" key="2">
    <source>
        <dbReference type="Proteomes" id="UP000533641"/>
    </source>
</evidence>